<feature type="transmembrane region" description="Helical" evidence="2">
    <location>
        <begin position="1625"/>
        <end position="1645"/>
    </location>
</feature>
<feature type="transmembrane region" description="Helical" evidence="2">
    <location>
        <begin position="1651"/>
        <end position="1667"/>
    </location>
</feature>
<feature type="transmembrane region" description="Helical" evidence="2">
    <location>
        <begin position="1489"/>
        <end position="1508"/>
    </location>
</feature>
<feature type="transmembrane region" description="Helical" evidence="2">
    <location>
        <begin position="1545"/>
        <end position="1560"/>
    </location>
</feature>
<comment type="caution">
    <text evidence="3">The sequence shown here is derived from an EMBL/GenBank/DDBJ whole genome shotgun (WGS) entry which is preliminary data.</text>
</comment>
<keyword evidence="2" id="KW-1133">Transmembrane helix</keyword>
<feature type="transmembrane region" description="Helical" evidence="2">
    <location>
        <begin position="825"/>
        <end position="846"/>
    </location>
</feature>
<feature type="compositionally biased region" description="Basic residues" evidence="1">
    <location>
        <begin position="81"/>
        <end position="95"/>
    </location>
</feature>
<feature type="transmembrane region" description="Helical" evidence="2">
    <location>
        <begin position="595"/>
        <end position="616"/>
    </location>
</feature>
<feature type="transmembrane region" description="Helical" evidence="2">
    <location>
        <begin position="1212"/>
        <end position="1229"/>
    </location>
</feature>
<feature type="transmembrane region" description="Helical" evidence="2">
    <location>
        <begin position="696"/>
        <end position="715"/>
    </location>
</feature>
<feature type="compositionally biased region" description="Polar residues" evidence="1">
    <location>
        <begin position="112"/>
        <end position="122"/>
    </location>
</feature>
<protein>
    <submittedName>
        <fullName evidence="3">Uncharacterized protein</fullName>
    </submittedName>
</protein>
<evidence type="ECO:0000256" key="2">
    <source>
        <dbReference type="SAM" id="Phobius"/>
    </source>
</evidence>
<feature type="region of interest" description="Disordered" evidence="1">
    <location>
        <begin position="341"/>
        <end position="417"/>
    </location>
</feature>
<feature type="transmembrane region" description="Helical" evidence="2">
    <location>
        <begin position="1160"/>
        <end position="1179"/>
    </location>
</feature>
<keyword evidence="2" id="KW-0472">Membrane</keyword>
<feature type="transmembrane region" description="Helical" evidence="2">
    <location>
        <begin position="1520"/>
        <end position="1539"/>
    </location>
</feature>
<feature type="compositionally biased region" description="Basic and acidic residues" evidence="1">
    <location>
        <begin position="362"/>
        <end position="380"/>
    </location>
</feature>
<feature type="transmembrane region" description="Helical" evidence="2">
    <location>
        <begin position="518"/>
        <end position="537"/>
    </location>
</feature>
<dbReference type="RefSeq" id="WP_121158575.1">
    <property type="nucleotide sequence ID" value="NZ_RBKT01000001.1"/>
</dbReference>
<feature type="transmembrane region" description="Helical" evidence="2">
    <location>
        <begin position="985"/>
        <end position="1003"/>
    </location>
</feature>
<feature type="transmembrane region" description="Helical" evidence="2">
    <location>
        <begin position="492"/>
        <end position="512"/>
    </location>
</feature>
<feature type="transmembrane region" description="Helical" evidence="2">
    <location>
        <begin position="1327"/>
        <end position="1345"/>
    </location>
</feature>
<evidence type="ECO:0000256" key="1">
    <source>
        <dbReference type="SAM" id="MobiDB-lite"/>
    </source>
</evidence>
<feature type="transmembrane region" description="Helical" evidence="2">
    <location>
        <begin position="259"/>
        <end position="278"/>
    </location>
</feature>
<name>A0A495JMT3_9ACTN</name>
<feature type="compositionally biased region" description="Pro residues" evidence="1">
    <location>
        <begin position="131"/>
        <end position="140"/>
    </location>
</feature>
<feature type="transmembrane region" description="Helical" evidence="2">
    <location>
        <begin position="1462"/>
        <end position="1483"/>
    </location>
</feature>
<dbReference type="OrthoDB" id="3416299at2"/>
<feature type="transmembrane region" description="Helical" evidence="2">
    <location>
        <begin position="858"/>
        <end position="878"/>
    </location>
</feature>
<dbReference type="Proteomes" id="UP000277671">
    <property type="component" value="Unassembled WGS sequence"/>
</dbReference>
<accession>A0A495JMT3</accession>
<feature type="transmembrane region" description="Helical" evidence="2">
    <location>
        <begin position="463"/>
        <end position="485"/>
    </location>
</feature>
<sequence length="1732" mass="174969">MSTYRCSSCGREIEAAPRCPHCGAEQGQWADDLARIERSIAEIKMRDAAIASEQKQLAAKMQAALFQRDILTHANDERLKQTTKPRRVLRRRGNRRPPTVDTGQPPPRVPRQNVTTSGSTATGRGDERPTASPPPPPPRRPGMTGGRGPGSRPGSAPPGNQPEASNREVQNILLGLGALLLGVAAVAFAAVAISSQNDFSRVAILLTATGLMLVAPPIVARRGLTATAETIAAVGLLLVPLNGYAIFAIDVIWTSGLPGPVFAGLTCLLTAAIGWVYGSATGLHVGRYATLIAGQPVLPLLAYEWISGATGWALVLAMVAAIDLALARAFTRDSLLAPPPAAGWQPVPPRSAPADDEPFVDGPRRRPTDDGEPGLDRPESAPEEADAVLTVPTGRREERPGRVTLEPERPPPPRPARAAAWSTMAAPSTPWLRELSWTLHGLAVGAALLYAVVALVGTETVPGAFRAGVVLILAAAIGLAGALSIGRAPLPALAAGVLTLAVIGAAGRIAAVALPGRALLLIALVVALTGLGVRMVPEAWRRGPQLASAVALVVIGVVVAGSALRAALAPIQAALPVWRADLSGYPDALANTVGPAAWQLVATAFLLTVAAVVALPPEMRREFAVTGAALTALAAPASLGLPWAAAPWPPVLVAIGIGVVGLTADTRRGALTHAVAAALVGLAGAGAAAARPSLTAAVLLTLAVAGLLISLAPRVGGITLGESGHLVANWAAGGAAFALPGAVAAFVAATVPVDPTPTAASVRDATEPVLAASYLAVCATLLYAALAQVSQRHISLPLTLGTGFGALAVTAAAFGAPGAAVADAWVGALLMVSAVLLFLAPSIDAGRRADRLLDGSDFAAAAATAGLVGALARIAGILAPGAELAVGAGLVLVVAVGVRALPEHWRRGPILGIALSGGVIALIAGYTAISGGLRVLATPGRIWAADLDAWPLGSTGGSAWQAPIALVLLAAAAAAALPRPWKYDIAGVCVGLATIGTPAALGLPWWSPIVVGGAVATAYGMAAAAAADPRAGLARATVAAVVALHAVGASLVRPWTTAAALGVIALVGLVVAVLARTIGNLAPAPDTGGRRTNGDPGYDEPFDDDLADDRDSELAGRAEPIDDLPPHLGQIGGAAAGGALLALPGAFAALAAALGFTAEIVLTSALAASSLGVALLALARRRVPRYLPYATVGVVGGATITAVASIPTGLPAGVYAAAAALLGVLAELARAATPPPGSGAQPIRRWSVMLGGAVRQLPDQPRGRWAISPTVGAMAAAVLPTLVAVATLAPVLVAALVEPYQVLSGIWEGAPEAIANPSGNAVDGTHVLAALLLTVAAALAATGFVGGRPARAIPVILPGAAITVLIAPISLGLGWPNSTMAALAVFTIAMLGLALTPPPPDAERARSLRLTRILVFAIGLAAGGAGLAGALATRELTLFTLGAAVAVGGVAAFAGRTQPARILGWLFASVMAQLFVFTVGLVAGLDPVWSAFGVLAVGAALLLIAATLPRLRRPESLREAATVEWTGYGAALIAGALAFDSPRHIAALLAAWGAVLGVAATRPGRRVVARRILFWAAVGCEISAWWLLMGVADVALPEAYTLPFAALALLVGILELRHRPDLSSWVAYGPALVAAFLPTLVIVLGTSGGDLRQILLLLGGVAVLIFGSWRRQQAPVIIGAIVTVIATLHLLTVFGPWLVLIPVGIVLLVLGASNERRTKAQERLRGALRGMR</sequence>
<feature type="transmembrane region" description="Helical" evidence="2">
    <location>
        <begin position="727"/>
        <end position="749"/>
    </location>
</feature>
<evidence type="ECO:0000313" key="3">
    <source>
        <dbReference type="EMBL" id="RKR90277.1"/>
    </source>
</evidence>
<feature type="region of interest" description="Disordered" evidence="1">
    <location>
        <begin position="1084"/>
        <end position="1109"/>
    </location>
</feature>
<feature type="transmembrane region" description="Helical" evidence="2">
    <location>
        <begin position="1697"/>
        <end position="1713"/>
    </location>
</feature>
<feature type="transmembrane region" description="Helical" evidence="2">
    <location>
        <begin position="437"/>
        <end position="457"/>
    </location>
</feature>
<feature type="transmembrane region" description="Helical" evidence="2">
    <location>
        <begin position="960"/>
        <end position="978"/>
    </location>
</feature>
<gene>
    <name evidence="3" type="ORF">BDK92_4647</name>
</gene>
<dbReference type="EMBL" id="RBKT01000001">
    <property type="protein sequence ID" value="RKR90277.1"/>
    <property type="molecule type" value="Genomic_DNA"/>
</dbReference>
<feature type="transmembrane region" description="Helical" evidence="2">
    <location>
        <begin position="1572"/>
        <end position="1588"/>
    </location>
</feature>
<reference evidence="3 4" key="1">
    <citation type="submission" date="2018-10" db="EMBL/GenBank/DDBJ databases">
        <title>Sequencing the genomes of 1000 actinobacteria strains.</title>
        <authorList>
            <person name="Klenk H.-P."/>
        </authorList>
    </citation>
    <scope>NUCLEOTIDE SEQUENCE [LARGE SCALE GENOMIC DNA]</scope>
    <source>
        <strain evidence="3 4">DSM 45175</strain>
    </source>
</reference>
<feature type="transmembrane region" description="Helical" evidence="2">
    <location>
        <begin position="549"/>
        <end position="575"/>
    </location>
</feature>
<feature type="compositionally biased region" description="Acidic residues" evidence="1">
    <location>
        <begin position="1097"/>
        <end position="1109"/>
    </location>
</feature>
<feature type="transmembrane region" description="Helical" evidence="2">
    <location>
        <begin position="1134"/>
        <end position="1154"/>
    </location>
</feature>
<feature type="transmembrane region" description="Helical" evidence="2">
    <location>
        <begin position="1058"/>
        <end position="1075"/>
    </location>
</feature>
<feature type="transmembrane region" description="Helical" evidence="2">
    <location>
        <begin position="231"/>
        <end position="253"/>
    </location>
</feature>
<dbReference type="NCBIfam" id="NF047321">
    <property type="entry name" value="SCO7613_CTERM"/>
    <property type="match status" value="1"/>
</dbReference>
<feature type="transmembrane region" description="Helical" evidence="2">
    <location>
        <begin position="884"/>
        <end position="901"/>
    </location>
</feature>
<dbReference type="InterPro" id="IPR058062">
    <property type="entry name" value="SCO7613_C"/>
</dbReference>
<feature type="compositionally biased region" description="Basic and acidic residues" evidence="1">
    <location>
        <begin position="394"/>
        <end position="411"/>
    </location>
</feature>
<feature type="transmembrane region" description="Helical" evidence="2">
    <location>
        <begin position="309"/>
        <end position="327"/>
    </location>
</feature>
<feature type="transmembrane region" description="Helical" evidence="2">
    <location>
        <begin position="1271"/>
        <end position="1297"/>
    </location>
</feature>
<feature type="region of interest" description="Disordered" evidence="1">
    <location>
        <begin position="76"/>
        <end position="164"/>
    </location>
</feature>
<proteinExistence type="predicted"/>
<feature type="transmembrane region" description="Helical" evidence="2">
    <location>
        <begin position="1379"/>
        <end position="1398"/>
    </location>
</feature>
<keyword evidence="4" id="KW-1185">Reference proteome</keyword>
<evidence type="ECO:0000313" key="4">
    <source>
        <dbReference type="Proteomes" id="UP000277671"/>
    </source>
</evidence>
<feature type="transmembrane region" description="Helical" evidence="2">
    <location>
        <begin position="172"/>
        <end position="193"/>
    </location>
</feature>
<feature type="transmembrane region" description="Helical" evidence="2">
    <location>
        <begin position="199"/>
        <end position="219"/>
    </location>
</feature>
<feature type="transmembrane region" description="Helical" evidence="2">
    <location>
        <begin position="647"/>
        <end position="664"/>
    </location>
</feature>
<feature type="transmembrane region" description="Helical" evidence="2">
    <location>
        <begin position="671"/>
        <end position="690"/>
    </location>
</feature>
<feature type="transmembrane region" description="Helical" evidence="2">
    <location>
        <begin position="798"/>
        <end position="819"/>
    </location>
</feature>
<feature type="transmembrane region" description="Helical" evidence="2">
    <location>
        <begin position="1436"/>
        <end position="1455"/>
    </location>
</feature>
<feature type="compositionally biased region" description="Pro residues" evidence="1">
    <location>
        <begin position="341"/>
        <end position="351"/>
    </location>
</feature>
<organism evidence="3 4">
    <name type="scientific">Micromonospora pisi</name>
    <dbReference type="NCBI Taxonomy" id="589240"/>
    <lineage>
        <taxon>Bacteria</taxon>
        <taxon>Bacillati</taxon>
        <taxon>Actinomycetota</taxon>
        <taxon>Actinomycetes</taxon>
        <taxon>Micromonosporales</taxon>
        <taxon>Micromonosporaceae</taxon>
        <taxon>Micromonospora</taxon>
    </lineage>
</organism>
<feature type="transmembrane region" description="Helical" evidence="2">
    <location>
        <begin position="1674"/>
        <end position="1691"/>
    </location>
</feature>
<feature type="transmembrane region" description="Helical" evidence="2">
    <location>
        <begin position="1410"/>
        <end position="1430"/>
    </location>
</feature>
<keyword evidence="2" id="KW-0812">Transmembrane</keyword>
<feature type="transmembrane region" description="Helical" evidence="2">
    <location>
        <begin position="1352"/>
        <end position="1373"/>
    </location>
</feature>
<feature type="transmembrane region" description="Helical" evidence="2">
    <location>
        <begin position="1186"/>
        <end position="1206"/>
    </location>
</feature>
<feature type="transmembrane region" description="Helical" evidence="2">
    <location>
        <begin position="1594"/>
        <end position="1613"/>
    </location>
</feature>
<feature type="transmembrane region" description="Helical" evidence="2">
    <location>
        <begin position="769"/>
        <end position="786"/>
    </location>
</feature>
<feature type="transmembrane region" description="Helical" evidence="2">
    <location>
        <begin position="908"/>
        <end position="929"/>
    </location>
</feature>